<reference evidence="3" key="2">
    <citation type="submission" date="2018-05" db="EMBL/GenBank/DDBJ databases">
        <title>OpunRS2 (Oryza punctata Reference Sequence Version 2).</title>
        <authorList>
            <person name="Zhang J."/>
            <person name="Kudrna D."/>
            <person name="Lee S."/>
            <person name="Talag J."/>
            <person name="Welchert J."/>
            <person name="Wing R.A."/>
        </authorList>
    </citation>
    <scope>NUCLEOTIDE SEQUENCE [LARGE SCALE GENOMIC DNA]</scope>
</reference>
<evidence type="ECO:0000256" key="2">
    <source>
        <dbReference type="SAM" id="Phobius"/>
    </source>
</evidence>
<proteinExistence type="predicted"/>
<feature type="transmembrane region" description="Helical" evidence="2">
    <location>
        <begin position="125"/>
        <end position="145"/>
    </location>
</feature>
<evidence type="ECO:0000313" key="3">
    <source>
        <dbReference type="EnsemblPlants" id="OPUNC05G17290.1"/>
    </source>
</evidence>
<keyword evidence="4" id="KW-1185">Reference proteome</keyword>
<protein>
    <submittedName>
        <fullName evidence="3">Uncharacterized protein</fullName>
    </submittedName>
</protein>
<sequence>MDNYRSELNILDEKLQDAEVILHVRPLIDLRAFVGPGDQIGRRRGGQRRSASPSPTDAAVEAFGGETPGEKRRQAVEAPAAVRPVSLLRHGMLSTATPAAASFSGGRRTAPQATGWWEKKDRSRLFFTVNAALAVQLVKFCLIAVGCLELPASGFRSVVFKKSVC</sequence>
<evidence type="ECO:0000256" key="1">
    <source>
        <dbReference type="SAM" id="MobiDB-lite"/>
    </source>
</evidence>
<dbReference type="Gramene" id="OPUNC05G17290.1">
    <property type="protein sequence ID" value="OPUNC05G17290.1"/>
    <property type="gene ID" value="OPUNC05G17290"/>
</dbReference>
<accession>A0A0E0L3K6</accession>
<keyword evidence="2" id="KW-1133">Transmembrane helix</keyword>
<reference evidence="3" key="1">
    <citation type="submission" date="2015-04" db="UniProtKB">
        <authorList>
            <consortium name="EnsemblPlants"/>
        </authorList>
    </citation>
    <scope>IDENTIFICATION</scope>
</reference>
<organism evidence="3">
    <name type="scientific">Oryza punctata</name>
    <name type="common">Red rice</name>
    <dbReference type="NCBI Taxonomy" id="4537"/>
    <lineage>
        <taxon>Eukaryota</taxon>
        <taxon>Viridiplantae</taxon>
        <taxon>Streptophyta</taxon>
        <taxon>Embryophyta</taxon>
        <taxon>Tracheophyta</taxon>
        <taxon>Spermatophyta</taxon>
        <taxon>Magnoliopsida</taxon>
        <taxon>Liliopsida</taxon>
        <taxon>Poales</taxon>
        <taxon>Poaceae</taxon>
        <taxon>BOP clade</taxon>
        <taxon>Oryzoideae</taxon>
        <taxon>Oryzeae</taxon>
        <taxon>Oryzinae</taxon>
        <taxon>Oryza</taxon>
    </lineage>
</organism>
<evidence type="ECO:0000313" key="4">
    <source>
        <dbReference type="Proteomes" id="UP000026962"/>
    </source>
</evidence>
<name>A0A0E0L3K6_ORYPU</name>
<keyword evidence="2" id="KW-0812">Transmembrane</keyword>
<dbReference type="Proteomes" id="UP000026962">
    <property type="component" value="Chromosome 5"/>
</dbReference>
<dbReference type="HOGENOM" id="CLU_1613491_0_0_1"/>
<keyword evidence="2" id="KW-0472">Membrane</keyword>
<dbReference type="EnsemblPlants" id="OPUNC05G17290.1">
    <property type="protein sequence ID" value="OPUNC05G17290.1"/>
    <property type="gene ID" value="OPUNC05G17290"/>
</dbReference>
<feature type="region of interest" description="Disordered" evidence="1">
    <location>
        <begin position="38"/>
        <end position="74"/>
    </location>
</feature>
<dbReference type="AlphaFoldDB" id="A0A0E0L3K6"/>